<name>A0A382QPT5_9ZZZZ</name>
<dbReference type="EMBL" id="UINC01115686">
    <property type="protein sequence ID" value="SVC86900.1"/>
    <property type="molecule type" value="Genomic_DNA"/>
</dbReference>
<proteinExistence type="predicted"/>
<sequence length="319" mass="35818">MRKNRYFVHRVAVVGSGTMGAGIAALLAGAGFPVLLLDVVPGELTDQERALGLSLQDSVVRNRIVCDNLLKSHNIFYAKRDMELITIGNLEDDFEQLTSVDWVVEAIVENIELKKQFFQALDRIRPIEQIVSTNTSGLPIHELSVDRSDEFKSNFLGVHFFNPPRHMKLLEIIPTSETNAELVDFFCSYVSRRIGKNVVLCKDTPSFIANRIGLANNFWRMSYAMDNGYTVEEVDAIGGMLMGYPSTAVFRLMDLVGIDVIHMIGSNINQMLPMDFAGLKKDSTLEKALSRMLEHNWIGNKVKAGFYKQILLDGHGKQF</sequence>
<dbReference type="PANTHER" id="PTHR48075">
    <property type="entry name" value="3-HYDROXYACYL-COA DEHYDROGENASE FAMILY PROTEIN"/>
    <property type="match status" value="1"/>
</dbReference>
<dbReference type="InterPro" id="IPR022694">
    <property type="entry name" value="3-OHacyl-CoA_DH"/>
</dbReference>
<dbReference type="GO" id="GO:0016616">
    <property type="term" value="F:oxidoreductase activity, acting on the CH-OH group of donors, NAD or NADP as acceptor"/>
    <property type="evidence" value="ECO:0007669"/>
    <property type="project" value="InterPro"/>
</dbReference>
<dbReference type="GO" id="GO:0006631">
    <property type="term" value="P:fatty acid metabolic process"/>
    <property type="evidence" value="ECO:0007669"/>
    <property type="project" value="InterPro"/>
</dbReference>
<dbReference type="GO" id="GO:0070403">
    <property type="term" value="F:NAD+ binding"/>
    <property type="evidence" value="ECO:0007669"/>
    <property type="project" value="InterPro"/>
</dbReference>
<dbReference type="Pfam" id="PF00725">
    <property type="entry name" value="3HCDH"/>
    <property type="match status" value="1"/>
</dbReference>
<dbReference type="AlphaFoldDB" id="A0A382QPT5"/>
<protein>
    <recommendedName>
        <fullName evidence="6">3-hydroxyacyl-CoA dehydrogenase NAD binding domain-containing protein</fullName>
    </recommendedName>
</protein>
<evidence type="ECO:0000256" key="2">
    <source>
        <dbReference type="SAM" id="Phobius"/>
    </source>
</evidence>
<keyword evidence="1" id="KW-0560">Oxidoreductase</keyword>
<evidence type="ECO:0000259" key="4">
    <source>
        <dbReference type="Pfam" id="PF02737"/>
    </source>
</evidence>
<reference evidence="5" key="1">
    <citation type="submission" date="2018-05" db="EMBL/GenBank/DDBJ databases">
        <authorList>
            <person name="Lanie J.A."/>
            <person name="Ng W.-L."/>
            <person name="Kazmierczak K.M."/>
            <person name="Andrzejewski T.M."/>
            <person name="Davidsen T.M."/>
            <person name="Wayne K.J."/>
            <person name="Tettelin H."/>
            <person name="Glass J.I."/>
            <person name="Rusch D."/>
            <person name="Podicherti R."/>
            <person name="Tsui H.-C.T."/>
            <person name="Winkler M.E."/>
        </authorList>
    </citation>
    <scope>NUCLEOTIDE SEQUENCE</scope>
</reference>
<feature type="non-terminal residue" evidence="5">
    <location>
        <position position="319"/>
    </location>
</feature>
<dbReference type="InterPro" id="IPR036291">
    <property type="entry name" value="NAD(P)-bd_dom_sf"/>
</dbReference>
<organism evidence="5">
    <name type="scientific">marine metagenome</name>
    <dbReference type="NCBI Taxonomy" id="408172"/>
    <lineage>
        <taxon>unclassified sequences</taxon>
        <taxon>metagenomes</taxon>
        <taxon>ecological metagenomes</taxon>
    </lineage>
</organism>
<dbReference type="SUPFAM" id="SSF48179">
    <property type="entry name" value="6-phosphogluconate dehydrogenase C-terminal domain-like"/>
    <property type="match status" value="1"/>
</dbReference>
<feature type="domain" description="3-hydroxyacyl-CoA dehydrogenase C-terminal" evidence="3">
    <location>
        <begin position="207"/>
        <end position="308"/>
    </location>
</feature>
<dbReference type="InterPro" id="IPR008927">
    <property type="entry name" value="6-PGluconate_DH-like_C_sf"/>
</dbReference>
<dbReference type="SUPFAM" id="SSF51735">
    <property type="entry name" value="NAD(P)-binding Rossmann-fold domains"/>
    <property type="match status" value="1"/>
</dbReference>
<keyword evidence="2" id="KW-0812">Transmembrane</keyword>
<feature type="domain" description="3-hydroxyacyl-CoA dehydrogenase NAD binding" evidence="4">
    <location>
        <begin position="11"/>
        <end position="204"/>
    </location>
</feature>
<dbReference type="InterPro" id="IPR006176">
    <property type="entry name" value="3-OHacyl-CoA_DH_NAD-bd"/>
</dbReference>
<dbReference type="Gene3D" id="1.10.1040.50">
    <property type="match status" value="1"/>
</dbReference>
<gene>
    <name evidence="5" type="ORF">METZ01_LOCUS339754</name>
</gene>
<evidence type="ECO:0000259" key="3">
    <source>
        <dbReference type="Pfam" id="PF00725"/>
    </source>
</evidence>
<keyword evidence="2" id="KW-1133">Transmembrane helix</keyword>
<dbReference type="Gene3D" id="3.40.50.720">
    <property type="entry name" value="NAD(P)-binding Rossmann-like Domain"/>
    <property type="match status" value="1"/>
</dbReference>
<dbReference type="PIRSF" id="PIRSF000105">
    <property type="entry name" value="HCDH"/>
    <property type="match status" value="1"/>
</dbReference>
<evidence type="ECO:0008006" key="6">
    <source>
        <dbReference type="Google" id="ProtNLM"/>
    </source>
</evidence>
<feature type="transmembrane region" description="Helical" evidence="2">
    <location>
        <begin position="12"/>
        <end position="37"/>
    </location>
</feature>
<dbReference type="Pfam" id="PF02737">
    <property type="entry name" value="3HCDH_N"/>
    <property type="match status" value="1"/>
</dbReference>
<dbReference type="PANTHER" id="PTHR48075:SF7">
    <property type="entry name" value="3-HYDROXYACYL-COA DEHYDROGENASE-RELATED"/>
    <property type="match status" value="1"/>
</dbReference>
<keyword evidence="2" id="KW-0472">Membrane</keyword>
<evidence type="ECO:0000313" key="5">
    <source>
        <dbReference type="EMBL" id="SVC86900.1"/>
    </source>
</evidence>
<accession>A0A382QPT5</accession>
<evidence type="ECO:0000256" key="1">
    <source>
        <dbReference type="ARBA" id="ARBA00023002"/>
    </source>
</evidence>
<dbReference type="InterPro" id="IPR006108">
    <property type="entry name" value="3HC_DH_C"/>
</dbReference>